<sequence length="134" mass="13852">MVMVMVVVVSSLGINTVSSLSSPLGLRSDGVGLGGSGIDLRSDVDVLIKTGEAVRSVLKSDILPYCSVVLILDGNSSPTAVYKTVVGRVAPFGVGVVEVEGGARDNNNNNVTTTQMKQAILLAKKVCVDGLITY</sequence>
<keyword evidence="3" id="KW-1185">Reference proteome</keyword>
<dbReference type="EMBL" id="JAWQEG010000241">
    <property type="protein sequence ID" value="KAK3892902.1"/>
    <property type="molecule type" value="Genomic_DNA"/>
</dbReference>
<evidence type="ECO:0000256" key="1">
    <source>
        <dbReference type="SAM" id="SignalP"/>
    </source>
</evidence>
<evidence type="ECO:0000313" key="2">
    <source>
        <dbReference type="EMBL" id="KAK3892902.1"/>
    </source>
</evidence>
<reference evidence="2" key="1">
    <citation type="submission" date="2023-10" db="EMBL/GenBank/DDBJ databases">
        <title>Genome assemblies of two species of porcelain crab, Petrolisthes cinctipes and Petrolisthes manimaculis (Anomura: Porcellanidae).</title>
        <authorList>
            <person name="Angst P."/>
        </authorList>
    </citation>
    <scope>NUCLEOTIDE SEQUENCE</scope>
    <source>
        <strain evidence="2">PB745_01</strain>
        <tissue evidence="2">Gill</tissue>
    </source>
</reference>
<evidence type="ECO:0000313" key="3">
    <source>
        <dbReference type="Proteomes" id="UP001286313"/>
    </source>
</evidence>
<dbReference type="Proteomes" id="UP001286313">
    <property type="component" value="Unassembled WGS sequence"/>
</dbReference>
<proteinExistence type="predicted"/>
<comment type="caution">
    <text evidence="2">The sequence shown here is derived from an EMBL/GenBank/DDBJ whole genome shotgun (WGS) entry which is preliminary data.</text>
</comment>
<protein>
    <submittedName>
        <fullName evidence="2">Uncharacterized protein</fullName>
    </submittedName>
</protein>
<organism evidence="2 3">
    <name type="scientific">Petrolisthes cinctipes</name>
    <name type="common">Flat porcelain crab</name>
    <dbReference type="NCBI Taxonomy" id="88211"/>
    <lineage>
        <taxon>Eukaryota</taxon>
        <taxon>Metazoa</taxon>
        <taxon>Ecdysozoa</taxon>
        <taxon>Arthropoda</taxon>
        <taxon>Crustacea</taxon>
        <taxon>Multicrustacea</taxon>
        <taxon>Malacostraca</taxon>
        <taxon>Eumalacostraca</taxon>
        <taxon>Eucarida</taxon>
        <taxon>Decapoda</taxon>
        <taxon>Pleocyemata</taxon>
        <taxon>Anomura</taxon>
        <taxon>Galatheoidea</taxon>
        <taxon>Porcellanidae</taxon>
        <taxon>Petrolisthes</taxon>
    </lineage>
</organism>
<accession>A0AAE1GI29</accession>
<dbReference type="AlphaFoldDB" id="A0AAE1GI29"/>
<gene>
    <name evidence="2" type="ORF">Pcinc_003268</name>
</gene>
<keyword evidence="1" id="KW-0732">Signal</keyword>
<name>A0AAE1GI29_PETCI</name>
<feature type="signal peptide" evidence="1">
    <location>
        <begin position="1"/>
        <end position="19"/>
    </location>
</feature>
<feature type="chain" id="PRO_5042291650" evidence="1">
    <location>
        <begin position="20"/>
        <end position="134"/>
    </location>
</feature>